<dbReference type="HOGENOM" id="CLU_066585_0_1_0"/>
<evidence type="ECO:0000256" key="5">
    <source>
        <dbReference type="ARBA" id="ARBA00023004"/>
    </source>
</evidence>
<accession>F8AE23</accession>
<dbReference type="PROSITE" id="PS00198">
    <property type="entry name" value="4FE4S_FER_1"/>
    <property type="match status" value="1"/>
</dbReference>
<reference evidence="9 10" key="2">
    <citation type="journal article" date="2012" name="Stand. Genomic Sci.">
        <title>Complete genome sequence of the thermophilic sulfate-reducing ocean bacterium Thermodesulfatator indicus type strain (CIR29812(T)).</title>
        <authorList>
            <person name="Anderson I."/>
            <person name="Saunders E."/>
            <person name="Lapidus A."/>
            <person name="Nolan M."/>
            <person name="Lucas S."/>
            <person name="Tice H."/>
            <person name="Del Rio T.G."/>
            <person name="Cheng J.F."/>
            <person name="Han C."/>
            <person name="Tapia R."/>
            <person name="Goodwin L.A."/>
            <person name="Pitluck S."/>
            <person name="Liolios K."/>
            <person name="Mavromatis K."/>
            <person name="Pagani I."/>
            <person name="Ivanova N."/>
            <person name="Mikhailova N."/>
            <person name="Pati A."/>
            <person name="Chen A."/>
            <person name="Palaniappan K."/>
            <person name="Land M."/>
            <person name="Hauser L."/>
            <person name="Jeffries C.D."/>
            <person name="Chang Y.J."/>
            <person name="Brambilla E.M."/>
            <person name="Rohde M."/>
            <person name="Spring S."/>
            <person name="Goker M."/>
            <person name="Detter J.C."/>
            <person name="Woyke T."/>
            <person name="Bristow J."/>
            <person name="Eisen J.A."/>
            <person name="Markowitz V."/>
            <person name="Hugenholtz P."/>
            <person name="Kyrpides N.C."/>
            <person name="Klenk H.P."/>
        </authorList>
    </citation>
    <scope>NUCLEOTIDE SEQUENCE [LARGE SCALE GENOMIC DNA]</scope>
    <source>
        <strain evidence="10">DSM 15286 / JCM 11887 / CIR29812</strain>
    </source>
</reference>
<dbReference type="InParanoid" id="F8AE23"/>
<evidence type="ECO:0000313" key="9">
    <source>
        <dbReference type="EMBL" id="AEH46069.1"/>
    </source>
</evidence>
<dbReference type="InterPro" id="IPR017900">
    <property type="entry name" value="4Fe4S_Fe_S_CS"/>
</dbReference>
<feature type="transmembrane region" description="Helical" evidence="7">
    <location>
        <begin position="119"/>
        <end position="144"/>
    </location>
</feature>
<keyword evidence="7" id="KW-1133">Transmembrane helix</keyword>
<evidence type="ECO:0000256" key="2">
    <source>
        <dbReference type="ARBA" id="ARBA00022485"/>
    </source>
</evidence>
<dbReference type="PANTHER" id="PTHR30176">
    <property type="entry name" value="FERREDOXIN-TYPE PROTEIN NAPH"/>
    <property type="match status" value="1"/>
</dbReference>
<dbReference type="AlphaFoldDB" id="F8AE23"/>
<proteinExistence type="predicted"/>
<keyword evidence="7" id="KW-0472">Membrane</keyword>
<gene>
    <name evidence="9" type="ordered locus">Thein_2221</name>
</gene>
<dbReference type="STRING" id="667014.Thein_2221"/>
<name>F8AE23_THEID</name>
<dbReference type="InterPro" id="IPR051684">
    <property type="entry name" value="Electron_Trans/Redox"/>
</dbReference>
<evidence type="ECO:0000256" key="4">
    <source>
        <dbReference type="ARBA" id="ARBA00022982"/>
    </source>
</evidence>
<keyword evidence="6" id="KW-0411">Iron-sulfur</keyword>
<feature type="domain" description="4Fe-4S ferredoxin-type" evidence="8">
    <location>
        <begin position="206"/>
        <end position="235"/>
    </location>
</feature>
<reference evidence="10" key="1">
    <citation type="submission" date="2011-04" db="EMBL/GenBank/DDBJ databases">
        <title>The complete genome of Thermodesulfatator indicus DSM 15286.</title>
        <authorList>
            <person name="Lucas S."/>
            <person name="Copeland A."/>
            <person name="Lapidus A."/>
            <person name="Bruce D."/>
            <person name="Goodwin L."/>
            <person name="Pitluck S."/>
            <person name="Peters L."/>
            <person name="Kyrpides N."/>
            <person name="Mavromatis K."/>
            <person name="Pagani I."/>
            <person name="Ivanova N."/>
            <person name="Saunders L."/>
            <person name="Detter J.C."/>
            <person name="Tapia R."/>
            <person name="Han C."/>
            <person name="Land M."/>
            <person name="Hauser L."/>
            <person name="Markowitz V."/>
            <person name="Cheng J.-F."/>
            <person name="Hugenholtz P."/>
            <person name="Woyke T."/>
            <person name="Wu D."/>
            <person name="Spring S."/>
            <person name="Schroeder M."/>
            <person name="Brambilla E."/>
            <person name="Klenk H.-P."/>
            <person name="Eisen J.A."/>
        </authorList>
    </citation>
    <scope>NUCLEOTIDE SEQUENCE [LARGE SCALE GENOMIC DNA]</scope>
    <source>
        <strain evidence="10">DSM 15286 / JCM 11887 / CIR29812</strain>
    </source>
</reference>
<keyword evidence="7" id="KW-0812">Transmembrane</keyword>
<dbReference type="PROSITE" id="PS51379">
    <property type="entry name" value="4FE4S_FER_2"/>
    <property type="match status" value="1"/>
</dbReference>
<sequence length="267" mass="31219">MSKNYKRLRFLILFLAFLVILVNPFLNYYFQISFIQGWYQSLSIGKLWFVSPLEGFESILISKTIYLPLLIALLWPVLLASFLGRVFCSWICPISFLSELQERLLKVFKFKRKRDLIILPRRTIWFTLIGDVILAMILGAPIFVFLSPPGLVGREIMMAVFFHTLAIEGIVILLVLFMNFFTRRFFCRYFCPLGGMLAFLGSKRSLRIIRDKDSCKECRMCERVCPLGLSPLKDESKDVYCWNCGDCLDACRFKALRFHWKPNLPQD</sequence>
<dbReference type="PaxDb" id="667014-Thein_2221"/>
<feature type="transmembrane region" description="Helical" evidence="7">
    <location>
        <begin position="156"/>
        <end position="181"/>
    </location>
</feature>
<dbReference type="Proteomes" id="UP000006793">
    <property type="component" value="Chromosome"/>
</dbReference>
<organism evidence="9 10">
    <name type="scientific">Thermodesulfatator indicus (strain DSM 15286 / JCM 11887 / CIR29812)</name>
    <dbReference type="NCBI Taxonomy" id="667014"/>
    <lineage>
        <taxon>Bacteria</taxon>
        <taxon>Pseudomonadati</taxon>
        <taxon>Thermodesulfobacteriota</taxon>
        <taxon>Thermodesulfobacteria</taxon>
        <taxon>Thermodesulfobacteriales</taxon>
        <taxon>Thermodesulfatatoraceae</taxon>
        <taxon>Thermodesulfatator</taxon>
    </lineage>
</organism>
<dbReference type="RefSeq" id="WP_013908805.1">
    <property type="nucleotide sequence ID" value="NC_015681.1"/>
</dbReference>
<dbReference type="InterPro" id="IPR017896">
    <property type="entry name" value="4Fe4S_Fe-S-bd"/>
</dbReference>
<dbReference type="Pfam" id="PF12801">
    <property type="entry name" value="Fer4_5"/>
    <property type="match status" value="2"/>
</dbReference>
<evidence type="ECO:0000259" key="8">
    <source>
        <dbReference type="PROSITE" id="PS51379"/>
    </source>
</evidence>
<dbReference type="Gene3D" id="3.30.70.20">
    <property type="match status" value="1"/>
</dbReference>
<dbReference type="GO" id="GO:0046872">
    <property type="term" value="F:metal ion binding"/>
    <property type="evidence" value="ECO:0007669"/>
    <property type="project" value="UniProtKB-KW"/>
</dbReference>
<dbReference type="PANTHER" id="PTHR30176:SF3">
    <property type="entry name" value="FERREDOXIN-TYPE PROTEIN NAPH"/>
    <property type="match status" value="1"/>
</dbReference>
<feature type="transmembrane region" description="Helical" evidence="7">
    <location>
        <begin position="65"/>
        <end position="98"/>
    </location>
</feature>
<dbReference type="FunCoup" id="F8AE23">
    <property type="interactions" value="15"/>
</dbReference>
<evidence type="ECO:0000313" key="10">
    <source>
        <dbReference type="Proteomes" id="UP000006793"/>
    </source>
</evidence>
<dbReference type="GO" id="GO:0051539">
    <property type="term" value="F:4 iron, 4 sulfur cluster binding"/>
    <property type="evidence" value="ECO:0007669"/>
    <property type="project" value="UniProtKB-KW"/>
</dbReference>
<dbReference type="SUPFAM" id="SSF54862">
    <property type="entry name" value="4Fe-4S ferredoxins"/>
    <property type="match status" value="1"/>
</dbReference>
<keyword evidence="2" id="KW-0004">4Fe-4S</keyword>
<dbReference type="GO" id="GO:0005886">
    <property type="term" value="C:plasma membrane"/>
    <property type="evidence" value="ECO:0007669"/>
    <property type="project" value="TreeGrafter"/>
</dbReference>
<keyword evidence="1" id="KW-0813">Transport</keyword>
<evidence type="ECO:0000256" key="1">
    <source>
        <dbReference type="ARBA" id="ARBA00022448"/>
    </source>
</evidence>
<evidence type="ECO:0000256" key="3">
    <source>
        <dbReference type="ARBA" id="ARBA00022723"/>
    </source>
</evidence>
<keyword evidence="4" id="KW-0249">Electron transport</keyword>
<evidence type="ECO:0000256" key="7">
    <source>
        <dbReference type="SAM" id="Phobius"/>
    </source>
</evidence>
<dbReference type="eggNOG" id="COG0348">
    <property type="taxonomic scope" value="Bacteria"/>
</dbReference>
<feature type="transmembrane region" description="Helical" evidence="7">
    <location>
        <begin position="12"/>
        <end position="30"/>
    </location>
</feature>
<dbReference type="OrthoDB" id="9806398at2"/>
<dbReference type="PATRIC" id="fig|667014.3.peg.2287"/>
<dbReference type="EMBL" id="CP002683">
    <property type="protein sequence ID" value="AEH46069.1"/>
    <property type="molecule type" value="Genomic_DNA"/>
</dbReference>
<protein>
    <submittedName>
        <fullName evidence="9">Periplasmic nitrate reductase NapH</fullName>
    </submittedName>
</protein>
<keyword evidence="3" id="KW-0479">Metal-binding</keyword>
<dbReference type="KEGG" id="tid:Thein_2221"/>
<evidence type="ECO:0000256" key="6">
    <source>
        <dbReference type="ARBA" id="ARBA00023014"/>
    </source>
</evidence>
<keyword evidence="5" id="KW-0408">Iron</keyword>
<keyword evidence="10" id="KW-1185">Reference proteome</keyword>